<name>A0A533QFU4_9BACT</name>
<evidence type="ECO:0000313" key="1">
    <source>
        <dbReference type="EMBL" id="TLD43666.1"/>
    </source>
</evidence>
<dbReference type="EMBL" id="SULG01000001">
    <property type="protein sequence ID" value="TLD43666.1"/>
    <property type="molecule type" value="Genomic_DNA"/>
</dbReference>
<dbReference type="AlphaFoldDB" id="A0A533QFU4"/>
<proteinExistence type="predicted"/>
<protein>
    <submittedName>
        <fullName evidence="1">Uncharacterized protein</fullName>
    </submittedName>
</protein>
<comment type="caution">
    <text evidence="1">The sequence shown here is derived from an EMBL/GenBank/DDBJ whole genome shotgun (WGS) entry which is preliminary data.</text>
</comment>
<organism evidence="1 2">
    <name type="scientific">Candidatus Jettenia ecosi</name>
    <dbReference type="NCBI Taxonomy" id="2494326"/>
    <lineage>
        <taxon>Bacteria</taxon>
        <taxon>Pseudomonadati</taxon>
        <taxon>Planctomycetota</taxon>
        <taxon>Candidatus Brocadiia</taxon>
        <taxon>Candidatus Brocadiales</taxon>
        <taxon>Candidatus Brocadiaceae</taxon>
        <taxon>Candidatus Jettenia</taxon>
    </lineage>
</organism>
<gene>
    <name evidence="1" type="ORF">JETT_0097</name>
</gene>
<accession>A0A533QFU4</accession>
<reference evidence="1 2" key="1">
    <citation type="submission" date="2019-04" db="EMBL/GenBank/DDBJ databases">
        <title>Genome of a novel bacterium Candidatus Jettenia ecosi reconstructed from metagenome of an anammox bioreactor.</title>
        <authorList>
            <person name="Mardanov A.V."/>
            <person name="Beletsky A.V."/>
            <person name="Ravin N.V."/>
            <person name="Botchkova E.A."/>
            <person name="Litti Y.V."/>
            <person name="Nozhevnikova A.N."/>
        </authorList>
    </citation>
    <scope>NUCLEOTIDE SEQUENCE [LARGE SCALE GENOMIC DNA]</scope>
    <source>
        <strain evidence="1">J2</strain>
    </source>
</reference>
<evidence type="ECO:0000313" key="2">
    <source>
        <dbReference type="Proteomes" id="UP000319783"/>
    </source>
</evidence>
<dbReference type="Proteomes" id="UP000319783">
    <property type="component" value="Unassembled WGS sequence"/>
</dbReference>
<sequence length="41" mass="4760">MGHLSLLLFYFLKETLHEILSSNLDRVEKDTLSSLRTVILI</sequence>